<keyword evidence="1" id="KW-0472">Membrane</keyword>
<dbReference type="AlphaFoldDB" id="A0A0R3S2I0"/>
<protein>
    <submittedName>
        <fullName evidence="3">MSP domain-containing protein</fullName>
    </submittedName>
</protein>
<organism evidence="2 3">
    <name type="scientific">Elaeophora elaphi</name>
    <dbReference type="NCBI Taxonomy" id="1147741"/>
    <lineage>
        <taxon>Eukaryota</taxon>
        <taxon>Metazoa</taxon>
        <taxon>Ecdysozoa</taxon>
        <taxon>Nematoda</taxon>
        <taxon>Chromadorea</taxon>
        <taxon>Rhabditida</taxon>
        <taxon>Spirurina</taxon>
        <taxon>Spiruromorpha</taxon>
        <taxon>Filarioidea</taxon>
        <taxon>Onchocercidae</taxon>
        <taxon>Elaeophora</taxon>
    </lineage>
</organism>
<evidence type="ECO:0000313" key="3">
    <source>
        <dbReference type="WBParaSite" id="EEL_0000891601-mRNA-1"/>
    </source>
</evidence>
<dbReference type="Proteomes" id="UP000050640">
    <property type="component" value="Unplaced"/>
</dbReference>
<name>A0A0R3S2I0_9BILA</name>
<keyword evidence="2" id="KW-1185">Reference proteome</keyword>
<dbReference type="WBParaSite" id="EEL_0000891601-mRNA-1">
    <property type="protein sequence ID" value="EEL_0000891601-mRNA-1"/>
    <property type="gene ID" value="EEL_0000891601"/>
</dbReference>
<proteinExistence type="predicted"/>
<keyword evidence="1" id="KW-1133">Transmembrane helix</keyword>
<accession>A0A0R3S2I0</accession>
<feature type="transmembrane region" description="Helical" evidence="1">
    <location>
        <begin position="216"/>
        <end position="237"/>
    </location>
</feature>
<keyword evidence="1" id="KW-0812">Transmembrane</keyword>
<sequence>MIQEAKQLVSHENLNLMQDEEYRHFCRKSSFQRGDLYESVRISKAGRNEFILVQAAKVKTDCNFQLTAVSNSNEQIVINNIFPTDHLYQNVMLLVACSKLLRQENYFRVWYHAGGILRRKPHDQSEGLKYVQIEPEPKCAARKGKRTNHTFVHFTLLRMRLPITNNTEQIWRRIGNATDMQQPRFRSYAMLSKYQQSIFVPDSFIGKHSSIVASSYYLALFIVISFITSTVNSYVAVLSEQSTKWSYITL</sequence>
<evidence type="ECO:0000256" key="1">
    <source>
        <dbReference type="SAM" id="Phobius"/>
    </source>
</evidence>
<evidence type="ECO:0000313" key="2">
    <source>
        <dbReference type="Proteomes" id="UP000050640"/>
    </source>
</evidence>
<reference evidence="3" key="1">
    <citation type="submission" date="2017-02" db="UniProtKB">
        <authorList>
            <consortium name="WormBaseParasite"/>
        </authorList>
    </citation>
    <scope>IDENTIFICATION</scope>
</reference>